<dbReference type="AlphaFoldDB" id="A0A1E1WXT9"/>
<evidence type="ECO:0000313" key="1">
    <source>
        <dbReference type="EMBL" id="JAT91814.1"/>
    </source>
</evidence>
<reference evidence="1" key="1">
    <citation type="journal article" date="2017" name="Front. Cell. Infect. Microbiol.">
        <title>The Distinct Transcriptional Response of the Midgut of Amblyomma sculptum and Amblyomma aureolatum Ticks to Rickettsia rickettsii Correlates to Their Differences in Susceptibility to Infection.</title>
        <authorList>
            <person name="Martins L.A."/>
            <person name="Galletti M.F.B.M."/>
            <person name="Ribeiro J.M."/>
            <person name="Fujita A."/>
            <person name="Costa F.B."/>
            <person name="Labruna M.B."/>
            <person name="Daffre S."/>
            <person name="Fogaca A.C."/>
        </authorList>
    </citation>
    <scope>NUCLEOTIDE SEQUENCE</scope>
</reference>
<dbReference type="GO" id="GO:0030682">
    <property type="term" value="P:symbiont-mediated perturbation of host defenses"/>
    <property type="evidence" value="ECO:0007669"/>
    <property type="project" value="InterPro"/>
</dbReference>
<dbReference type="InterPro" id="IPR002970">
    <property type="entry name" value="Tick_his-bd"/>
</dbReference>
<proteinExistence type="evidence at transcript level"/>
<accession>A0A1E1WXT9</accession>
<dbReference type="EMBL" id="GFAC01007374">
    <property type="protein sequence ID" value="JAT91814.1"/>
    <property type="molecule type" value="mRNA"/>
</dbReference>
<sequence length="157" mass="18174">DLYWLYGFNYYSEHTKGKECVYFDIEEISENGMNYSSHFLKNGTSGTIPYMGTFTLTLIIEGTAVQKRTIYNNLHAVLRKDFSWPMDYHLIYSDYQNCSLFRIPKMLNGHGCMILLTDKPARAGMPAACANMYRNACNKDQMIKKIFDNECTRPTGR</sequence>
<dbReference type="SUPFAM" id="SSF50814">
    <property type="entry name" value="Lipocalins"/>
    <property type="match status" value="1"/>
</dbReference>
<dbReference type="Gene3D" id="2.40.128.20">
    <property type="match status" value="1"/>
</dbReference>
<feature type="non-terminal residue" evidence="1">
    <location>
        <position position="1"/>
    </location>
</feature>
<feature type="non-terminal residue" evidence="1">
    <location>
        <position position="157"/>
    </location>
</feature>
<dbReference type="Pfam" id="PF02098">
    <property type="entry name" value="His_binding"/>
    <property type="match status" value="1"/>
</dbReference>
<dbReference type="GO" id="GO:0043176">
    <property type="term" value="F:amine binding"/>
    <property type="evidence" value="ECO:0007669"/>
    <property type="project" value="InterPro"/>
</dbReference>
<protein>
    <submittedName>
        <fullName evidence="1">Putative lipocalin-2 1 lipocalin</fullName>
    </submittedName>
</protein>
<name>A0A1E1WXT9_9ACAR</name>
<dbReference type="InterPro" id="IPR012674">
    <property type="entry name" value="Calycin"/>
</dbReference>
<organism evidence="1">
    <name type="scientific">Amblyomma aureolatum</name>
    <dbReference type="NCBI Taxonomy" id="187763"/>
    <lineage>
        <taxon>Eukaryota</taxon>
        <taxon>Metazoa</taxon>
        <taxon>Ecdysozoa</taxon>
        <taxon>Arthropoda</taxon>
        <taxon>Chelicerata</taxon>
        <taxon>Arachnida</taxon>
        <taxon>Acari</taxon>
        <taxon>Parasitiformes</taxon>
        <taxon>Ixodida</taxon>
        <taxon>Ixodoidea</taxon>
        <taxon>Ixodidae</taxon>
        <taxon>Amblyomminae</taxon>
        <taxon>Amblyomma</taxon>
    </lineage>
</organism>